<evidence type="ECO:0000313" key="3">
    <source>
        <dbReference type="EMBL" id="MBI2876633.1"/>
    </source>
</evidence>
<dbReference type="EMBL" id="JACPRF010000215">
    <property type="protein sequence ID" value="MBI2876633.1"/>
    <property type="molecule type" value="Genomic_DNA"/>
</dbReference>
<keyword evidence="1" id="KW-0802">TPR repeat</keyword>
<evidence type="ECO:0000313" key="4">
    <source>
        <dbReference type="Proteomes" id="UP000769766"/>
    </source>
</evidence>
<name>A0A932CNH0_UNCTE</name>
<keyword evidence="2" id="KW-0175">Coiled coil</keyword>
<sequence length="894" mass="102153">MKRWGVGGIGLLVVIWFPGPVFPSPSGNFRATDPLASPFAERPMAPPASREAETTLKEAMEAALVGDWARVEQSYLSWREGERQGKKGVGKIPGLAANLLDLMSLQWKDRDAYIVAQQETLETDPDPALERLILKRLQEDELNEADHLLREDRSVKIGKFYNIFAFNLNVLNGFGWADLATAPLGAAPKVGERVFSFLGDLRQFFRELNQINPRERKALHLYDTFLHRWPQSPEAVTVEARAEKLRQKMGQYLFKRQLQLAREALREGDPHRGLYHSRKALELYPESEEAHQRFEAARKRERSLQEELQQSELISPRGVELQQPPKVQQAYQEILYALTIRDAKRLKELSWRFSQEYANNPLADDARGALALAYEWEGNPRKSRQILESLMAKKGESNMALHAQALLNDPGYDPYFTFETLRKGEYRSTWEYILLGKRLDFAWDVEDWDLFDIARDSLSLTNRLRKLNPNRMLRRAFDLFVLRKSLNNSALIAMGEFYVTNHPSTTRTAEVHRVLAEAYEKKKDYHRALLHYKKSGHPAPNKAKELEEKGAEYLLQLAQKSRDEGERAFYYSSLLQLYPASASARKMLDQQKAPPKDLALAREEWIGRAYLERNPILSGPQGLNLKEALFDHDLSNGELSRKGIAFPAPDRIKVAYLMADGRLEEREYPVTEDLLVRFSALLWETNYEGWGEGNKGLDEGLVRLLTQYEEKGLFRLTSSGLQLGGLPDLAAPPKSKQANTLRLELELLSPDQVSHLDSGDQSPMMVGSKTHPLPGLLVNLDVKGNKDKDQPDQIEILGRPVAMRGQVQKRDYVFDYRFWESNQFAAGKLYYSPWDTQGKLGLSRKGPVGELVFPIPFLKRRIPLVLDIKAQPKGIQVLPIIIDPGIRDEELYRD</sequence>
<evidence type="ECO:0000256" key="2">
    <source>
        <dbReference type="SAM" id="Coils"/>
    </source>
</evidence>
<dbReference type="PROSITE" id="PS50005">
    <property type="entry name" value="TPR"/>
    <property type="match status" value="1"/>
</dbReference>
<dbReference type="Gene3D" id="1.25.40.10">
    <property type="entry name" value="Tetratricopeptide repeat domain"/>
    <property type="match status" value="2"/>
</dbReference>
<protein>
    <recommendedName>
        <fullName evidence="5">Tetratricopeptide repeat protein</fullName>
    </recommendedName>
</protein>
<feature type="repeat" description="TPR" evidence="1">
    <location>
        <begin position="509"/>
        <end position="542"/>
    </location>
</feature>
<dbReference type="AlphaFoldDB" id="A0A932CNH0"/>
<comment type="caution">
    <text evidence="3">The sequence shown here is derived from an EMBL/GenBank/DDBJ whole genome shotgun (WGS) entry which is preliminary data.</text>
</comment>
<reference evidence="3" key="1">
    <citation type="submission" date="2020-07" db="EMBL/GenBank/DDBJ databases">
        <title>Huge and variable diversity of episymbiotic CPR bacteria and DPANN archaea in groundwater ecosystems.</title>
        <authorList>
            <person name="He C.Y."/>
            <person name="Keren R."/>
            <person name="Whittaker M."/>
            <person name="Farag I.F."/>
            <person name="Doudna J."/>
            <person name="Cate J.H.D."/>
            <person name="Banfield J.F."/>
        </authorList>
    </citation>
    <scope>NUCLEOTIDE SEQUENCE</scope>
    <source>
        <strain evidence="3">NC_groundwater_672_Ag_B-0.1um_62_36</strain>
    </source>
</reference>
<dbReference type="InterPro" id="IPR011990">
    <property type="entry name" value="TPR-like_helical_dom_sf"/>
</dbReference>
<evidence type="ECO:0008006" key="5">
    <source>
        <dbReference type="Google" id="ProtNLM"/>
    </source>
</evidence>
<accession>A0A932CNH0</accession>
<evidence type="ECO:0000256" key="1">
    <source>
        <dbReference type="PROSITE-ProRule" id="PRU00339"/>
    </source>
</evidence>
<feature type="coiled-coil region" evidence="2">
    <location>
        <begin position="287"/>
        <end position="314"/>
    </location>
</feature>
<gene>
    <name evidence="3" type="ORF">HYY20_07105</name>
</gene>
<organism evidence="3 4">
    <name type="scientific">Tectimicrobiota bacterium</name>
    <dbReference type="NCBI Taxonomy" id="2528274"/>
    <lineage>
        <taxon>Bacteria</taxon>
        <taxon>Pseudomonadati</taxon>
        <taxon>Nitrospinota/Tectimicrobiota group</taxon>
        <taxon>Candidatus Tectimicrobiota</taxon>
    </lineage>
</organism>
<dbReference type="InterPro" id="IPR019734">
    <property type="entry name" value="TPR_rpt"/>
</dbReference>
<dbReference type="Proteomes" id="UP000769766">
    <property type="component" value="Unassembled WGS sequence"/>
</dbReference>
<proteinExistence type="predicted"/>